<dbReference type="EMBL" id="JAENII010000001">
    <property type="protein sequence ID" value="MBK1825487.1"/>
    <property type="molecule type" value="Genomic_DNA"/>
</dbReference>
<accession>A0A934R768</accession>
<comment type="caution">
    <text evidence="2">The sequence shown here is derived from an EMBL/GenBank/DDBJ whole genome shotgun (WGS) entry which is preliminary data.</text>
</comment>
<sequence>MSLRQLALCCLSLTTLTFAEVDMKPYPEAEEGMVRHALELEPKEQEEDYRVELILGKTVETDGANRHFFGGVIDSHVVEGWGYTYHKLPKLGPMAGTLMLPAPGTPKVKKFVRVGGEPYLVRYNSKLPVVVYAPDGVEVRYRIWSAKGEGEPIPKG</sequence>
<organism evidence="2 3">
    <name type="scientific">Haloferula rosea</name>
    <dbReference type="NCBI Taxonomy" id="490093"/>
    <lineage>
        <taxon>Bacteria</taxon>
        <taxon>Pseudomonadati</taxon>
        <taxon>Verrucomicrobiota</taxon>
        <taxon>Verrucomicrobiia</taxon>
        <taxon>Verrucomicrobiales</taxon>
        <taxon>Verrucomicrobiaceae</taxon>
        <taxon>Haloferula</taxon>
    </lineage>
</organism>
<evidence type="ECO:0000256" key="1">
    <source>
        <dbReference type="ARBA" id="ARBA00010558"/>
    </source>
</evidence>
<evidence type="ECO:0000313" key="3">
    <source>
        <dbReference type="Proteomes" id="UP000658278"/>
    </source>
</evidence>
<dbReference type="PANTHER" id="PTHR35890:SF3">
    <property type="entry name" value="ECOTIN"/>
    <property type="match status" value="1"/>
</dbReference>
<dbReference type="RefSeq" id="WP_200275153.1">
    <property type="nucleotide sequence ID" value="NZ_JAENII010000001.1"/>
</dbReference>
<name>A0A934R768_9BACT</name>
<comment type="similarity">
    <text evidence="1">Belongs to the protease inhibitor I11 (ecotin) family.</text>
</comment>
<keyword evidence="3" id="KW-1185">Reference proteome</keyword>
<dbReference type="InterPro" id="IPR005658">
    <property type="entry name" value="Prot_inh_ecotin"/>
</dbReference>
<dbReference type="PIRSF" id="PIRSF006865">
    <property type="entry name" value="Prot_inh_ecotin"/>
    <property type="match status" value="1"/>
</dbReference>
<dbReference type="InterPro" id="IPR036198">
    <property type="entry name" value="Ecotin_sf"/>
</dbReference>
<gene>
    <name evidence="2" type="ORF">JIN81_00525</name>
</gene>
<protein>
    <submittedName>
        <fullName evidence="2">Ecotin family protein</fullName>
    </submittedName>
</protein>
<dbReference type="SUPFAM" id="SSF49772">
    <property type="entry name" value="Ecotin, trypsin inhibitor"/>
    <property type="match status" value="1"/>
</dbReference>
<dbReference type="Gene3D" id="2.60.40.550">
    <property type="entry name" value="Ecotin"/>
    <property type="match status" value="1"/>
</dbReference>
<proteinExistence type="inferred from homology"/>
<evidence type="ECO:0000313" key="2">
    <source>
        <dbReference type="EMBL" id="MBK1825487.1"/>
    </source>
</evidence>
<reference evidence="2" key="1">
    <citation type="submission" date="2021-01" db="EMBL/GenBank/DDBJ databases">
        <title>Modified the classification status of verrucomicrobia.</title>
        <authorList>
            <person name="Feng X."/>
        </authorList>
    </citation>
    <scope>NUCLEOTIDE SEQUENCE</scope>
    <source>
        <strain evidence="2">KCTC 22201</strain>
    </source>
</reference>
<dbReference type="GO" id="GO:0004867">
    <property type="term" value="F:serine-type endopeptidase inhibitor activity"/>
    <property type="evidence" value="ECO:0007669"/>
    <property type="project" value="InterPro"/>
</dbReference>
<dbReference type="Proteomes" id="UP000658278">
    <property type="component" value="Unassembled WGS sequence"/>
</dbReference>
<dbReference type="PANTHER" id="PTHR35890">
    <property type="match status" value="1"/>
</dbReference>
<dbReference type="Pfam" id="PF03974">
    <property type="entry name" value="Ecotin"/>
    <property type="match status" value="1"/>
</dbReference>
<dbReference type="AlphaFoldDB" id="A0A934R768"/>